<evidence type="ECO:0000256" key="1">
    <source>
        <dbReference type="ARBA" id="ARBA00009986"/>
    </source>
</evidence>
<dbReference type="InterPro" id="IPR016162">
    <property type="entry name" value="Ald_DH_N"/>
</dbReference>
<evidence type="ECO:0000256" key="3">
    <source>
        <dbReference type="ARBA" id="ARBA00023097"/>
    </source>
</evidence>
<keyword evidence="3" id="KW-0558">Oxidation</keyword>
<evidence type="ECO:0000313" key="8">
    <source>
        <dbReference type="Proteomes" id="UP000585970"/>
    </source>
</evidence>
<dbReference type="FunFam" id="3.40.309.10:FF:000012">
    <property type="entry name" value="Betaine aldehyde dehydrogenase"/>
    <property type="match status" value="1"/>
</dbReference>
<dbReference type="Proteomes" id="UP000585970">
    <property type="component" value="Unassembled WGS sequence"/>
</dbReference>
<feature type="domain" description="Aldehyde dehydrogenase" evidence="6">
    <location>
        <begin position="16"/>
        <end position="474"/>
    </location>
</feature>
<dbReference type="FunFam" id="3.40.605.10:FF:000007">
    <property type="entry name" value="NAD/NADP-dependent betaine aldehyde dehydrogenase"/>
    <property type="match status" value="1"/>
</dbReference>
<evidence type="ECO:0000256" key="2">
    <source>
        <dbReference type="ARBA" id="ARBA00023002"/>
    </source>
</evidence>
<name>A0A840DY69_9HYPH</name>
<dbReference type="EMBL" id="JACIFE010000007">
    <property type="protein sequence ID" value="MBB4076613.1"/>
    <property type="molecule type" value="Genomic_DNA"/>
</dbReference>
<reference evidence="7 8" key="1">
    <citation type="submission" date="2020-08" db="EMBL/GenBank/DDBJ databases">
        <title>Genomic Encyclopedia of Type Strains, Phase IV (KMG-IV): sequencing the most valuable type-strain genomes for metagenomic binning, comparative biology and taxonomic classification.</title>
        <authorList>
            <person name="Goeker M."/>
        </authorList>
    </citation>
    <scope>NUCLEOTIDE SEQUENCE [LARGE SCALE GENOMIC DNA]</scope>
    <source>
        <strain evidence="7 8">DSM 100694</strain>
    </source>
</reference>
<dbReference type="EC" id="1.2.1.3" evidence="4"/>
<evidence type="ECO:0000256" key="4">
    <source>
        <dbReference type="ARBA" id="ARBA00024226"/>
    </source>
</evidence>
<dbReference type="InterPro" id="IPR016160">
    <property type="entry name" value="Ald_DH_CS_CYS"/>
</dbReference>
<dbReference type="SUPFAM" id="SSF53720">
    <property type="entry name" value="ALDH-like"/>
    <property type="match status" value="1"/>
</dbReference>
<dbReference type="InterPro" id="IPR016163">
    <property type="entry name" value="Ald_DH_C"/>
</dbReference>
<sequence>MMFNKRKFYINGLWDDPSTPHDFNVINPSTEEACAVISLGNTKDADKAINAAKEAFQKWKTTSPSDRLRFVEKILEIYEKRSKDMAKTISIEMGAPIDMALNAQTATGSSHIRNFIKAYKEFSFQETLIKGNKQAILHYDPIGVVGLITPWNWPMNQITLKVIPALLAGCTMVLKPSEIAPLSAMLFAEILDESALPTGVFNLINGDGATVGSYLSAHPDLEMISFTGSTRAGKDISKNASATLKRVCLELGGKGANIIFSDADSDAIQRGVRHCFYNSGQSCNAPTRMLVEQNIYDKAVKIARDIAETTKVGPNYQKGNHIGPVVSQKQYDKIQDLIQSGIDEGATLVAGGIGLPKGMERGYYVRPTVFSDVKPHMRIFKDEIFGPVLSILSFRTEEEAIALANETEYGLTNYIQSQDRNKCRRIAAQVRSGMIEVNGYELPNGSYFGGVKFSGRAREGGLWGIKEFLDSKAISYW</sequence>
<dbReference type="PANTHER" id="PTHR42804:SF1">
    <property type="entry name" value="ALDEHYDE DEHYDROGENASE-RELATED"/>
    <property type="match status" value="1"/>
</dbReference>
<keyword evidence="2 7" id="KW-0560">Oxidoreductase</keyword>
<dbReference type="Gene3D" id="3.40.309.10">
    <property type="entry name" value="Aldehyde Dehydrogenase, Chain A, domain 2"/>
    <property type="match status" value="1"/>
</dbReference>
<evidence type="ECO:0000256" key="5">
    <source>
        <dbReference type="ARBA" id="ARBA00049194"/>
    </source>
</evidence>
<keyword evidence="8" id="KW-1185">Reference proteome</keyword>
<evidence type="ECO:0000313" key="7">
    <source>
        <dbReference type="EMBL" id="MBB4076613.1"/>
    </source>
</evidence>
<dbReference type="GO" id="GO:0004029">
    <property type="term" value="F:aldehyde dehydrogenase (NAD+) activity"/>
    <property type="evidence" value="ECO:0007669"/>
    <property type="project" value="UniProtKB-EC"/>
</dbReference>
<protein>
    <recommendedName>
        <fullName evidence="4">aldehyde dehydrogenase (NAD(+))</fullName>
        <ecNumber evidence="4">1.2.1.3</ecNumber>
    </recommendedName>
</protein>
<gene>
    <name evidence="7" type="ORF">GGR08_000915</name>
</gene>
<dbReference type="Gene3D" id="3.40.605.10">
    <property type="entry name" value="Aldehyde Dehydrogenase, Chain A, domain 1"/>
    <property type="match status" value="1"/>
</dbReference>
<dbReference type="PROSITE" id="PS00070">
    <property type="entry name" value="ALDEHYDE_DEHYDR_CYS"/>
    <property type="match status" value="1"/>
</dbReference>
<organism evidence="7 8">
    <name type="scientific">Bartonella fuyuanensis</name>
    <dbReference type="NCBI Taxonomy" id="1460968"/>
    <lineage>
        <taxon>Bacteria</taxon>
        <taxon>Pseudomonadati</taxon>
        <taxon>Pseudomonadota</taxon>
        <taxon>Alphaproteobacteria</taxon>
        <taxon>Hyphomicrobiales</taxon>
        <taxon>Bartonellaceae</taxon>
        <taxon>Bartonella</taxon>
    </lineage>
</organism>
<dbReference type="PANTHER" id="PTHR42804">
    <property type="entry name" value="ALDEHYDE DEHYDROGENASE"/>
    <property type="match status" value="1"/>
</dbReference>
<dbReference type="AlphaFoldDB" id="A0A840DY69"/>
<proteinExistence type="inferred from homology"/>
<comment type="catalytic activity">
    <reaction evidence="5">
        <text>an aldehyde + NAD(+) + H2O = a carboxylate + NADH + 2 H(+)</text>
        <dbReference type="Rhea" id="RHEA:16185"/>
        <dbReference type="ChEBI" id="CHEBI:15377"/>
        <dbReference type="ChEBI" id="CHEBI:15378"/>
        <dbReference type="ChEBI" id="CHEBI:17478"/>
        <dbReference type="ChEBI" id="CHEBI:29067"/>
        <dbReference type="ChEBI" id="CHEBI:57540"/>
        <dbReference type="ChEBI" id="CHEBI:57945"/>
        <dbReference type="EC" id="1.2.1.3"/>
    </reaction>
</comment>
<comment type="caution">
    <text evidence="7">The sequence shown here is derived from an EMBL/GenBank/DDBJ whole genome shotgun (WGS) entry which is preliminary data.</text>
</comment>
<dbReference type="InterPro" id="IPR015590">
    <property type="entry name" value="Aldehyde_DH_dom"/>
</dbReference>
<dbReference type="InterPro" id="IPR016161">
    <property type="entry name" value="Ald_DH/histidinol_DH"/>
</dbReference>
<dbReference type="CDD" id="cd07138">
    <property type="entry name" value="ALDH_CddD_SSP0762"/>
    <property type="match status" value="1"/>
</dbReference>
<comment type="similarity">
    <text evidence="1">Belongs to the aldehyde dehydrogenase family.</text>
</comment>
<accession>A0A840DY69</accession>
<dbReference type="Pfam" id="PF00171">
    <property type="entry name" value="Aldedh"/>
    <property type="match status" value="1"/>
</dbReference>
<evidence type="ECO:0000259" key="6">
    <source>
        <dbReference type="Pfam" id="PF00171"/>
    </source>
</evidence>